<reference evidence="3" key="1">
    <citation type="submission" date="2020-04" db="EMBL/GenBank/DDBJ databases">
        <authorList>
            <person name="Chiriac C."/>
            <person name="Salcher M."/>
            <person name="Ghai R."/>
            <person name="Kavagutti S V."/>
        </authorList>
    </citation>
    <scope>NUCLEOTIDE SEQUENCE</scope>
</reference>
<dbReference type="InterPro" id="IPR057447">
    <property type="entry name" value="Bbp19-like_phage"/>
</dbReference>
<evidence type="ECO:0000259" key="2">
    <source>
        <dbReference type="Pfam" id="PF25181"/>
    </source>
</evidence>
<dbReference type="EMBL" id="LR796777">
    <property type="protein sequence ID" value="CAB4164935.1"/>
    <property type="molecule type" value="Genomic_DNA"/>
</dbReference>
<sequence length="114" mass="13399">MSQYDPLDLKGQERAQEDRELRERLERENEGEDIKWLMSDKRGRRVLWRLMEEAGVFRSSFNTNAMAMAFAEGNRNYGLRILSLIHATCPRQYPVMMKENTNERTNNDGSANNQ</sequence>
<dbReference type="Pfam" id="PF25181">
    <property type="entry name" value="Phage_Bbp19"/>
    <property type="match status" value="1"/>
</dbReference>
<feature type="compositionally biased region" description="Basic and acidic residues" evidence="1">
    <location>
        <begin position="7"/>
        <end position="28"/>
    </location>
</feature>
<gene>
    <name evidence="3" type="ORF">UFOVP824_5</name>
</gene>
<accession>A0A6J5P792</accession>
<proteinExistence type="predicted"/>
<evidence type="ECO:0000313" key="3">
    <source>
        <dbReference type="EMBL" id="CAB4164935.1"/>
    </source>
</evidence>
<organism evidence="3">
    <name type="scientific">uncultured Caudovirales phage</name>
    <dbReference type="NCBI Taxonomy" id="2100421"/>
    <lineage>
        <taxon>Viruses</taxon>
        <taxon>Duplodnaviria</taxon>
        <taxon>Heunggongvirae</taxon>
        <taxon>Uroviricota</taxon>
        <taxon>Caudoviricetes</taxon>
        <taxon>Peduoviridae</taxon>
        <taxon>Maltschvirus</taxon>
        <taxon>Maltschvirus maltsch</taxon>
    </lineage>
</organism>
<feature type="domain" description="Bbp19-like phage" evidence="2">
    <location>
        <begin position="35"/>
        <end position="98"/>
    </location>
</feature>
<protein>
    <recommendedName>
        <fullName evidence="2">Bbp19-like phage domain-containing protein</fullName>
    </recommendedName>
</protein>
<evidence type="ECO:0000256" key="1">
    <source>
        <dbReference type="SAM" id="MobiDB-lite"/>
    </source>
</evidence>
<name>A0A6J5P792_9CAUD</name>
<feature type="region of interest" description="Disordered" evidence="1">
    <location>
        <begin position="1"/>
        <end position="28"/>
    </location>
</feature>